<proteinExistence type="predicted"/>
<evidence type="ECO:0000313" key="2">
    <source>
        <dbReference type="EMBL" id="CAI9762441.1"/>
    </source>
</evidence>
<dbReference type="PANTHER" id="PTHR12329:SF11">
    <property type="entry name" value="BAG FAMILY MOLECULAR CHAPERONE REGULATOR 1"/>
    <property type="match status" value="1"/>
</dbReference>
<dbReference type="SUPFAM" id="SSF54236">
    <property type="entry name" value="Ubiquitin-like"/>
    <property type="match status" value="1"/>
</dbReference>
<dbReference type="Gene3D" id="1.20.58.120">
    <property type="entry name" value="BAG domain"/>
    <property type="match status" value="1"/>
</dbReference>
<dbReference type="GO" id="GO:0005737">
    <property type="term" value="C:cytoplasm"/>
    <property type="evidence" value="ECO:0007669"/>
    <property type="project" value="TreeGrafter"/>
</dbReference>
<dbReference type="Gene3D" id="3.10.20.90">
    <property type="entry name" value="Phosphatidylinositol 3-kinase Catalytic Subunit, Chain A, domain 1"/>
    <property type="match status" value="1"/>
</dbReference>
<dbReference type="InterPro" id="IPR000626">
    <property type="entry name" value="Ubiquitin-like_dom"/>
</dbReference>
<dbReference type="InterPro" id="IPR039773">
    <property type="entry name" value="BAG_chaperone_regulator"/>
</dbReference>
<evidence type="ECO:0000313" key="3">
    <source>
        <dbReference type="Proteomes" id="UP000834106"/>
    </source>
</evidence>
<dbReference type="Proteomes" id="UP000834106">
    <property type="component" value="Chromosome 5"/>
</dbReference>
<dbReference type="GO" id="GO:0000774">
    <property type="term" value="F:adenyl-nucleotide exchange factor activity"/>
    <property type="evidence" value="ECO:0007669"/>
    <property type="project" value="TreeGrafter"/>
</dbReference>
<gene>
    <name evidence="2" type="ORF">FPE_LOCUS9871</name>
</gene>
<accession>A0AAD1Z6J7</accession>
<dbReference type="EMBL" id="OU503040">
    <property type="protein sequence ID" value="CAI9762441.1"/>
    <property type="molecule type" value="Genomic_DNA"/>
</dbReference>
<dbReference type="InterPro" id="IPR036533">
    <property type="entry name" value="BAG_dom_sf"/>
</dbReference>
<dbReference type="GO" id="GO:0051087">
    <property type="term" value="F:protein-folding chaperone binding"/>
    <property type="evidence" value="ECO:0007669"/>
    <property type="project" value="InterPro"/>
</dbReference>
<dbReference type="GO" id="GO:0050821">
    <property type="term" value="P:protein stabilization"/>
    <property type="evidence" value="ECO:0007669"/>
    <property type="project" value="TreeGrafter"/>
</dbReference>
<evidence type="ECO:0000259" key="1">
    <source>
        <dbReference type="PROSITE" id="PS50053"/>
    </source>
</evidence>
<feature type="domain" description="Ubiquitin-like" evidence="1">
    <location>
        <begin position="70"/>
        <end position="118"/>
    </location>
</feature>
<organism evidence="2 3">
    <name type="scientific">Fraxinus pennsylvanica</name>
    <dbReference type="NCBI Taxonomy" id="56036"/>
    <lineage>
        <taxon>Eukaryota</taxon>
        <taxon>Viridiplantae</taxon>
        <taxon>Streptophyta</taxon>
        <taxon>Embryophyta</taxon>
        <taxon>Tracheophyta</taxon>
        <taxon>Spermatophyta</taxon>
        <taxon>Magnoliopsida</taxon>
        <taxon>eudicotyledons</taxon>
        <taxon>Gunneridae</taxon>
        <taxon>Pentapetalae</taxon>
        <taxon>asterids</taxon>
        <taxon>lamiids</taxon>
        <taxon>Lamiales</taxon>
        <taxon>Oleaceae</taxon>
        <taxon>Oleeae</taxon>
        <taxon>Fraxinus</taxon>
    </lineage>
</organism>
<dbReference type="PANTHER" id="PTHR12329">
    <property type="entry name" value="BCL2-ASSOCIATED ATHANOGENE"/>
    <property type="match status" value="1"/>
</dbReference>
<protein>
    <recommendedName>
        <fullName evidence="1">Ubiquitin-like domain-containing protein</fullName>
    </recommendedName>
</protein>
<keyword evidence="3" id="KW-1185">Reference proteome</keyword>
<dbReference type="PROSITE" id="PS50053">
    <property type="entry name" value="UBIQUITIN_2"/>
    <property type="match status" value="1"/>
</dbReference>
<name>A0AAD1Z6J7_9LAMI</name>
<dbReference type="AlphaFoldDB" id="A0AAD1Z6J7"/>
<sequence>MMRMKTKSNGAPPTNGCGSNVAWKLRPGGCWYRSVLTLTKTRRHHQQFRFGSNTDRFTIKFISVLKLPFTFGELKKMLAEPMGLHYHGQKLFYKDKERDSNAFLDTIGVKNKSKLVLMEDPIISQEKRYIEMRKKAKMGKTTKFISKISLEVDRFGGQVIPEACLILESTVNKNSAYFSSSMELMLILNLKILVLTNFDV</sequence>
<reference evidence="2" key="1">
    <citation type="submission" date="2023-05" db="EMBL/GenBank/DDBJ databases">
        <authorList>
            <person name="Huff M."/>
        </authorList>
    </citation>
    <scope>NUCLEOTIDE SEQUENCE</scope>
</reference>
<dbReference type="InterPro" id="IPR029071">
    <property type="entry name" value="Ubiquitin-like_domsf"/>
</dbReference>